<feature type="region of interest" description="Disordered" evidence="1">
    <location>
        <begin position="1"/>
        <end position="28"/>
    </location>
</feature>
<evidence type="ECO:0000259" key="3">
    <source>
        <dbReference type="Pfam" id="PF13462"/>
    </source>
</evidence>
<keyword evidence="2" id="KW-0812">Transmembrane</keyword>
<dbReference type="InterPro" id="IPR036249">
    <property type="entry name" value="Thioredoxin-like_sf"/>
</dbReference>
<evidence type="ECO:0000313" key="4">
    <source>
        <dbReference type="EMBL" id="PFG40998.1"/>
    </source>
</evidence>
<keyword evidence="4" id="KW-0413">Isomerase</keyword>
<comment type="caution">
    <text evidence="4">The sequence shown here is derived from an EMBL/GenBank/DDBJ whole genome shotgun (WGS) entry which is preliminary data.</text>
</comment>
<dbReference type="Proteomes" id="UP000222106">
    <property type="component" value="Unassembled WGS sequence"/>
</dbReference>
<dbReference type="RefSeq" id="WP_098484818.1">
    <property type="nucleotide sequence ID" value="NZ_PDJI01000004.1"/>
</dbReference>
<organism evidence="4 5">
    <name type="scientific">Georgenia soli</name>
    <dbReference type="NCBI Taxonomy" id="638953"/>
    <lineage>
        <taxon>Bacteria</taxon>
        <taxon>Bacillati</taxon>
        <taxon>Actinomycetota</taxon>
        <taxon>Actinomycetes</taxon>
        <taxon>Micrococcales</taxon>
        <taxon>Bogoriellaceae</taxon>
        <taxon>Georgenia</taxon>
    </lineage>
</organism>
<feature type="compositionally biased region" description="Basic and acidic residues" evidence="1">
    <location>
        <begin position="9"/>
        <end position="28"/>
    </location>
</feature>
<reference evidence="4 5" key="1">
    <citation type="submission" date="2017-10" db="EMBL/GenBank/DDBJ databases">
        <title>Sequencing the genomes of 1000 actinobacteria strains.</title>
        <authorList>
            <person name="Klenk H.-P."/>
        </authorList>
    </citation>
    <scope>NUCLEOTIDE SEQUENCE [LARGE SCALE GENOMIC DNA]</scope>
    <source>
        <strain evidence="4 5">DSM 21838</strain>
    </source>
</reference>
<dbReference type="InterPro" id="IPR012336">
    <property type="entry name" value="Thioredoxin-like_fold"/>
</dbReference>
<feature type="transmembrane region" description="Helical" evidence="2">
    <location>
        <begin position="38"/>
        <end position="59"/>
    </location>
</feature>
<dbReference type="Gene3D" id="3.40.30.10">
    <property type="entry name" value="Glutaredoxin"/>
    <property type="match status" value="1"/>
</dbReference>
<dbReference type="OrthoDB" id="117402at2"/>
<proteinExistence type="predicted"/>
<name>A0A2A9EQ08_9MICO</name>
<keyword evidence="5" id="KW-1185">Reference proteome</keyword>
<evidence type="ECO:0000256" key="1">
    <source>
        <dbReference type="SAM" id="MobiDB-lite"/>
    </source>
</evidence>
<sequence>MSTTASRPTKAEQREEARQRARELRAEQERKARRSRRLLVGAVAAFVLVVAAAVTAIVVQGSKSLLDGVSATPAHTTEEGAVTLGSDLVAGAVNPGAPVVDVYFDYTCSYCGEFERINGEDLNEATEAGDITLALHPVSILDRSGDFSAFSGRAAQAAVTVAHGAPEAFLDFHEAMYTLWADAVAGGAVEGGSGGGEPTDADIAAAALDAGVPQDVVDRFTEGTYTEWVEASTTQFGRDGFTGTPTVLVDGEPFQNWSDAGALVAEAVG</sequence>
<dbReference type="Pfam" id="PF13462">
    <property type="entry name" value="Thioredoxin_4"/>
    <property type="match status" value="1"/>
</dbReference>
<evidence type="ECO:0000313" key="5">
    <source>
        <dbReference type="Proteomes" id="UP000222106"/>
    </source>
</evidence>
<dbReference type="EMBL" id="PDJI01000004">
    <property type="protein sequence ID" value="PFG40998.1"/>
    <property type="molecule type" value="Genomic_DNA"/>
</dbReference>
<accession>A0A2A9EQ08</accession>
<gene>
    <name evidence="4" type="ORF">ATJ97_3543</name>
</gene>
<keyword evidence="2" id="KW-1133">Transmembrane helix</keyword>
<keyword evidence="2" id="KW-0472">Membrane</keyword>
<dbReference type="GO" id="GO:0016853">
    <property type="term" value="F:isomerase activity"/>
    <property type="evidence" value="ECO:0007669"/>
    <property type="project" value="UniProtKB-KW"/>
</dbReference>
<dbReference type="CDD" id="cd02972">
    <property type="entry name" value="DsbA_family"/>
    <property type="match status" value="1"/>
</dbReference>
<feature type="domain" description="Thioredoxin-like fold" evidence="3">
    <location>
        <begin position="94"/>
        <end position="256"/>
    </location>
</feature>
<dbReference type="SUPFAM" id="SSF52833">
    <property type="entry name" value="Thioredoxin-like"/>
    <property type="match status" value="1"/>
</dbReference>
<protein>
    <submittedName>
        <fullName evidence="4">Protein-disulfide isomerase</fullName>
    </submittedName>
</protein>
<evidence type="ECO:0000256" key="2">
    <source>
        <dbReference type="SAM" id="Phobius"/>
    </source>
</evidence>
<dbReference type="AlphaFoldDB" id="A0A2A9EQ08"/>